<evidence type="ECO:0000256" key="1">
    <source>
        <dbReference type="ARBA" id="ARBA00023015"/>
    </source>
</evidence>
<reference evidence="5 6" key="1">
    <citation type="journal article" date="2019" name="Int. J. Syst. Evol. Microbiol.">
        <title>The Global Catalogue of Microorganisms (GCM) 10K type strain sequencing project: providing services to taxonomists for standard genome sequencing and annotation.</title>
        <authorList>
            <consortium name="The Broad Institute Genomics Platform"/>
            <consortium name="The Broad Institute Genome Sequencing Center for Infectious Disease"/>
            <person name="Wu L."/>
            <person name="Ma J."/>
        </authorList>
    </citation>
    <scope>NUCLEOTIDE SEQUENCE [LARGE SCALE GENOMIC DNA]</scope>
    <source>
        <strain evidence="5 6">JCM 10696</strain>
    </source>
</reference>
<gene>
    <name evidence="5" type="ORF">GCM10009550_71540</name>
</gene>
<organism evidence="5 6">
    <name type="scientific">Actinocorallia libanotica</name>
    <dbReference type="NCBI Taxonomy" id="46162"/>
    <lineage>
        <taxon>Bacteria</taxon>
        <taxon>Bacillati</taxon>
        <taxon>Actinomycetota</taxon>
        <taxon>Actinomycetes</taxon>
        <taxon>Streptosporangiales</taxon>
        <taxon>Thermomonosporaceae</taxon>
        <taxon>Actinocorallia</taxon>
    </lineage>
</organism>
<evidence type="ECO:0000313" key="6">
    <source>
        <dbReference type="Proteomes" id="UP001500665"/>
    </source>
</evidence>
<comment type="caution">
    <text evidence="5">The sequence shown here is derived from an EMBL/GenBank/DDBJ whole genome shotgun (WGS) entry which is preliminary data.</text>
</comment>
<name>A0ABN1RY01_9ACTN</name>
<dbReference type="CDD" id="cd07377">
    <property type="entry name" value="WHTH_GntR"/>
    <property type="match status" value="3"/>
</dbReference>
<keyword evidence="6" id="KW-1185">Reference proteome</keyword>
<dbReference type="PANTHER" id="PTHR44846">
    <property type="entry name" value="MANNOSYL-D-GLYCERATE TRANSPORT/METABOLISM SYSTEM REPRESSOR MNGR-RELATED"/>
    <property type="match status" value="1"/>
</dbReference>
<dbReference type="PRINTS" id="PR00035">
    <property type="entry name" value="HTHGNTR"/>
</dbReference>
<dbReference type="SMART" id="SM00345">
    <property type="entry name" value="HTH_GNTR"/>
    <property type="match status" value="3"/>
</dbReference>
<evidence type="ECO:0000259" key="4">
    <source>
        <dbReference type="PROSITE" id="PS50949"/>
    </source>
</evidence>
<proteinExistence type="predicted"/>
<dbReference type="EMBL" id="BAAAHH010000050">
    <property type="protein sequence ID" value="GAA0967534.1"/>
    <property type="molecule type" value="Genomic_DNA"/>
</dbReference>
<dbReference type="Pfam" id="PF00392">
    <property type="entry name" value="GntR"/>
    <property type="match status" value="3"/>
</dbReference>
<feature type="domain" description="HTH gntR-type" evidence="4">
    <location>
        <begin position="80"/>
        <end position="148"/>
    </location>
</feature>
<dbReference type="InterPro" id="IPR000524">
    <property type="entry name" value="Tscrpt_reg_HTH_GntR"/>
</dbReference>
<protein>
    <recommendedName>
        <fullName evidence="4">HTH gntR-type domain-containing protein</fullName>
    </recommendedName>
</protein>
<dbReference type="SUPFAM" id="SSF46785">
    <property type="entry name" value="Winged helix' DNA-binding domain"/>
    <property type="match status" value="3"/>
</dbReference>
<keyword evidence="3" id="KW-0804">Transcription</keyword>
<dbReference type="InterPro" id="IPR050679">
    <property type="entry name" value="Bact_HTH_transcr_reg"/>
</dbReference>
<sequence>MPRVGFHEIAAEVRRKIEIGDLAPGSAVPSESVLAEIYQVSRTTVRRALVQLEDDGLIEAKQGRGRFVTSETGRAPVRTDKKYEQVADTIRRELAQGKPPTGERLEPVDGLAERFGVSTGTVRKALAVLEGEKLISAVQSQGWFAGDLAGESNRTLSVAERLRQAIVSGEIAVGSILPGEPTLAAEYGVARITVSRAFAALESEGLVENLPGRGRRVLSQT</sequence>
<feature type="domain" description="HTH gntR-type" evidence="4">
    <location>
        <begin position="152"/>
        <end position="220"/>
    </location>
</feature>
<evidence type="ECO:0000313" key="5">
    <source>
        <dbReference type="EMBL" id="GAA0967534.1"/>
    </source>
</evidence>
<dbReference type="InterPro" id="IPR036388">
    <property type="entry name" value="WH-like_DNA-bd_sf"/>
</dbReference>
<feature type="domain" description="HTH gntR-type" evidence="4">
    <location>
        <begin position="3"/>
        <end position="71"/>
    </location>
</feature>
<accession>A0ABN1RY01</accession>
<dbReference type="Proteomes" id="UP001500665">
    <property type="component" value="Unassembled WGS sequence"/>
</dbReference>
<dbReference type="PROSITE" id="PS50949">
    <property type="entry name" value="HTH_GNTR"/>
    <property type="match status" value="3"/>
</dbReference>
<dbReference type="Gene3D" id="1.10.10.10">
    <property type="entry name" value="Winged helix-like DNA-binding domain superfamily/Winged helix DNA-binding domain"/>
    <property type="match status" value="3"/>
</dbReference>
<evidence type="ECO:0000256" key="3">
    <source>
        <dbReference type="ARBA" id="ARBA00023163"/>
    </source>
</evidence>
<dbReference type="PANTHER" id="PTHR44846:SF1">
    <property type="entry name" value="MANNOSYL-D-GLYCERATE TRANSPORT_METABOLISM SYSTEM REPRESSOR MNGR-RELATED"/>
    <property type="match status" value="1"/>
</dbReference>
<dbReference type="InterPro" id="IPR036390">
    <property type="entry name" value="WH_DNA-bd_sf"/>
</dbReference>
<keyword evidence="2" id="KW-0238">DNA-binding</keyword>
<evidence type="ECO:0000256" key="2">
    <source>
        <dbReference type="ARBA" id="ARBA00023125"/>
    </source>
</evidence>
<dbReference type="RefSeq" id="WP_344246640.1">
    <property type="nucleotide sequence ID" value="NZ_BAAAHH010000050.1"/>
</dbReference>
<keyword evidence="1" id="KW-0805">Transcription regulation</keyword>